<evidence type="ECO:0000313" key="2">
    <source>
        <dbReference type="Proteomes" id="UP000007148"/>
    </source>
</evidence>
<dbReference type="HOGENOM" id="CLU_2832104_0_0_1"/>
<gene>
    <name evidence="1" type="ORF">PIIN_09016</name>
</gene>
<proteinExistence type="predicted"/>
<dbReference type="InParanoid" id="G4TUN8"/>
<name>G4TUN8_SERID</name>
<sequence length="66" mass="7251">MNKDSQPASVCTYKLTTLLLKLNFLQGAYRDVVLWLNPDAKLNKTQARSVGKNGLGLPTVYVIPSS</sequence>
<comment type="caution">
    <text evidence="1">The sequence shown here is derived from an EMBL/GenBank/DDBJ whole genome shotgun (WGS) entry which is preliminary data.</text>
</comment>
<accession>G4TUN8</accession>
<dbReference type="EMBL" id="CAFZ01000388">
    <property type="protein sequence ID" value="CCA75031.1"/>
    <property type="molecule type" value="Genomic_DNA"/>
</dbReference>
<organism evidence="1 2">
    <name type="scientific">Serendipita indica (strain DSM 11827)</name>
    <name type="common">Root endophyte fungus</name>
    <name type="synonym">Piriformospora indica</name>
    <dbReference type="NCBI Taxonomy" id="1109443"/>
    <lineage>
        <taxon>Eukaryota</taxon>
        <taxon>Fungi</taxon>
        <taxon>Dikarya</taxon>
        <taxon>Basidiomycota</taxon>
        <taxon>Agaricomycotina</taxon>
        <taxon>Agaricomycetes</taxon>
        <taxon>Sebacinales</taxon>
        <taxon>Serendipitaceae</taxon>
        <taxon>Serendipita</taxon>
    </lineage>
</organism>
<keyword evidence="2" id="KW-1185">Reference proteome</keyword>
<dbReference type="AlphaFoldDB" id="G4TUN8"/>
<reference evidence="1 2" key="1">
    <citation type="journal article" date="2011" name="PLoS Pathog.">
        <title>Endophytic Life Strategies Decoded by Genome and Transcriptome Analyses of the Mutualistic Root Symbiont Piriformospora indica.</title>
        <authorList>
            <person name="Zuccaro A."/>
            <person name="Lahrmann U."/>
            <person name="Guldener U."/>
            <person name="Langen G."/>
            <person name="Pfiffi S."/>
            <person name="Biedenkopf D."/>
            <person name="Wong P."/>
            <person name="Samans B."/>
            <person name="Grimm C."/>
            <person name="Basiewicz M."/>
            <person name="Murat C."/>
            <person name="Martin F."/>
            <person name="Kogel K.H."/>
        </authorList>
    </citation>
    <scope>NUCLEOTIDE SEQUENCE [LARGE SCALE GENOMIC DNA]</scope>
    <source>
        <strain evidence="1 2">DSM 11827</strain>
    </source>
</reference>
<evidence type="ECO:0000313" key="1">
    <source>
        <dbReference type="EMBL" id="CCA75031.1"/>
    </source>
</evidence>
<protein>
    <submittedName>
        <fullName evidence="1">Uncharacterized protein</fullName>
    </submittedName>
</protein>
<dbReference type="Proteomes" id="UP000007148">
    <property type="component" value="Unassembled WGS sequence"/>
</dbReference>